<comment type="function">
    <text evidence="1">JanA and janB regulate somatic sex differentiation.</text>
</comment>
<dbReference type="PANTHER" id="PTHR12258:SF5">
    <property type="entry name" value="BCDNA.GH02250-RELATED"/>
    <property type="match status" value="1"/>
</dbReference>
<reference evidence="5" key="1">
    <citation type="journal article" date="2023" name="Insect Mol. Biol.">
        <title>Genome sequencing provides insights into the evolution of gene families encoding plant cell wall-degrading enzymes in longhorned beetles.</title>
        <authorList>
            <person name="Shin N.R."/>
            <person name="Okamura Y."/>
            <person name="Kirsch R."/>
            <person name="Pauchet Y."/>
        </authorList>
    </citation>
    <scope>NUCLEOTIDE SEQUENCE</scope>
    <source>
        <strain evidence="5">MMC_N1</strain>
    </source>
</reference>
<dbReference type="SUPFAM" id="SSF143724">
    <property type="entry name" value="PHP14-like"/>
    <property type="match status" value="1"/>
</dbReference>
<organism evidence="5 6">
    <name type="scientific">Molorchus minor</name>
    <dbReference type="NCBI Taxonomy" id="1323400"/>
    <lineage>
        <taxon>Eukaryota</taxon>
        <taxon>Metazoa</taxon>
        <taxon>Ecdysozoa</taxon>
        <taxon>Arthropoda</taxon>
        <taxon>Hexapoda</taxon>
        <taxon>Insecta</taxon>
        <taxon>Pterygota</taxon>
        <taxon>Neoptera</taxon>
        <taxon>Endopterygota</taxon>
        <taxon>Coleoptera</taxon>
        <taxon>Polyphaga</taxon>
        <taxon>Cucujiformia</taxon>
        <taxon>Chrysomeloidea</taxon>
        <taxon>Cerambycidae</taxon>
        <taxon>Lamiinae</taxon>
        <taxon>Monochamini</taxon>
        <taxon>Molorchus</taxon>
    </lineage>
</organism>
<evidence type="ECO:0000256" key="3">
    <source>
        <dbReference type="ARBA" id="ARBA00022782"/>
    </source>
</evidence>
<dbReference type="PANTHER" id="PTHR12258">
    <property type="entry name" value="JANUS-A/JANUS-B"/>
    <property type="match status" value="1"/>
</dbReference>
<dbReference type="Pfam" id="PF05005">
    <property type="entry name" value="Ocnus"/>
    <property type="match status" value="1"/>
</dbReference>
<evidence type="ECO:0000313" key="5">
    <source>
        <dbReference type="EMBL" id="KAJ8985584.1"/>
    </source>
</evidence>
<dbReference type="Proteomes" id="UP001162164">
    <property type="component" value="Unassembled WGS sequence"/>
</dbReference>
<dbReference type="InterPro" id="IPR007702">
    <property type="entry name" value="Janus"/>
</dbReference>
<keyword evidence="4" id="KW-0726">Sexual differentiation</keyword>
<evidence type="ECO:0000256" key="1">
    <source>
        <dbReference type="ARBA" id="ARBA00002508"/>
    </source>
</evidence>
<accession>A0ABQ9K6V8</accession>
<dbReference type="EMBL" id="JAPWTJ010000010">
    <property type="protein sequence ID" value="KAJ8985584.1"/>
    <property type="molecule type" value="Genomic_DNA"/>
</dbReference>
<comment type="similarity">
    <text evidence="2">Belongs to the janus family.</text>
</comment>
<name>A0ABQ9K6V8_9CUCU</name>
<proteinExistence type="inferred from homology"/>
<evidence type="ECO:0000313" key="6">
    <source>
        <dbReference type="Proteomes" id="UP001162164"/>
    </source>
</evidence>
<gene>
    <name evidence="5" type="ORF">NQ317_015075</name>
</gene>
<evidence type="ECO:0000256" key="4">
    <source>
        <dbReference type="ARBA" id="ARBA00022928"/>
    </source>
</evidence>
<dbReference type="InterPro" id="IPR038596">
    <property type="entry name" value="Janus_sf"/>
</dbReference>
<protein>
    <submittedName>
        <fullName evidence="5">Uncharacterized protein</fullName>
    </submittedName>
</protein>
<evidence type="ECO:0000256" key="2">
    <source>
        <dbReference type="ARBA" id="ARBA00010971"/>
    </source>
</evidence>
<comment type="caution">
    <text evidence="5">The sequence shown here is derived from an EMBL/GenBank/DDBJ whole genome shotgun (WGS) entry which is preliminary data.</text>
</comment>
<keyword evidence="3" id="KW-0221">Differentiation</keyword>
<keyword evidence="6" id="KW-1185">Reference proteome</keyword>
<dbReference type="Gene3D" id="3.50.20.20">
    <property type="entry name" value="Janus/Ocnus"/>
    <property type="match status" value="1"/>
</dbReference>
<sequence>MPITKADEIKGRKADINNKLTEELQDLKASNTIRDWRSKVLGGGRINHDAAAKSIKVYGYSQGYGKADHRVAVDVLKMQYPGYDVSYSDEGY</sequence>